<accession>A0A176WPG2</accession>
<protein>
    <submittedName>
        <fullName evidence="2">Uncharacterized protein</fullName>
    </submittedName>
</protein>
<comment type="caution">
    <text evidence="2">The sequence shown here is derived from an EMBL/GenBank/DDBJ whole genome shotgun (WGS) entry which is preliminary data.</text>
</comment>
<sequence>MKTPRKRNAELLVVSSDTKEDLADLEEVVAKVVEDVDVAECGPQKVASLQTSTGIVILETGEDTSAEEAQSKAFSVANVLCVQVLPLLKYLDQKKENEGTLEPVDGGEVPAAEKKVHGYNAELAVRAKKLAEYEAVRISDLELIEKLEIRCSELRSQQMQAKEQLCEMETRLTEAEEKNRQLSEQARDALTARVNQCLRGFVLWQVETHKWLRLRELEHRAAELTARNGRR</sequence>
<gene>
    <name evidence="2" type="ORF">AXG93_1593s1150</name>
</gene>
<evidence type="ECO:0000256" key="1">
    <source>
        <dbReference type="SAM" id="Coils"/>
    </source>
</evidence>
<dbReference type="AlphaFoldDB" id="A0A176WPG2"/>
<evidence type="ECO:0000313" key="2">
    <source>
        <dbReference type="EMBL" id="OAE34156.1"/>
    </source>
</evidence>
<evidence type="ECO:0000313" key="3">
    <source>
        <dbReference type="Proteomes" id="UP000077202"/>
    </source>
</evidence>
<dbReference type="EMBL" id="LVLJ01000445">
    <property type="protein sequence ID" value="OAE34156.1"/>
    <property type="molecule type" value="Genomic_DNA"/>
</dbReference>
<proteinExistence type="predicted"/>
<reference evidence="2" key="1">
    <citation type="submission" date="2016-03" db="EMBL/GenBank/DDBJ databases">
        <title>Mechanisms controlling the formation of the plant cell surface in tip-growing cells are functionally conserved among land plants.</title>
        <authorList>
            <person name="Honkanen S."/>
            <person name="Jones V.A."/>
            <person name="Morieri G."/>
            <person name="Champion C."/>
            <person name="Hetherington A.J."/>
            <person name="Kelly S."/>
            <person name="Saint-Marcoux D."/>
            <person name="Proust H."/>
            <person name="Prescott H."/>
            <person name="Dolan L."/>
        </authorList>
    </citation>
    <scope>NUCLEOTIDE SEQUENCE [LARGE SCALE GENOMIC DNA]</scope>
    <source>
        <tissue evidence="2">Whole gametophyte</tissue>
    </source>
</reference>
<organism evidence="2 3">
    <name type="scientific">Marchantia polymorpha subsp. ruderalis</name>
    <dbReference type="NCBI Taxonomy" id="1480154"/>
    <lineage>
        <taxon>Eukaryota</taxon>
        <taxon>Viridiplantae</taxon>
        <taxon>Streptophyta</taxon>
        <taxon>Embryophyta</taxon>
        <taxon>Marchantiophyta</taxon>
        <taxon>Marchantiopsida</taxon>
        <taxon>Marchantiidae</taxon>
        <taxon>Marchantiales</taxon>
        <taxon>Marchantiaceae</taxon>
        <taxon>Marchantia</taxon>
    </lineage>
</organism>
<keyword evidence="3" id="KW-1185">Reference proteome</keyword>
<name>A0A176WPG2_MARPO</name>
<keyword evidence="1" id="KW-0175">Coiled coil</keyword>
<feature type="coiled-coil region" evidence="1">
    <location>
        <begin position="144"/>
        <end position="192"/>
    </location>
</feature>
<dbReference type="Proteomes" id="UP000077202">
    <property type="component" value="Unassembled WGS sequence"/>
</dbReference>